<dbReference type="Pfam" id="PF20279">
    <property type="entry name" value="CTD12"/>
    <property type="match status" value="1"/>
</dbReference>
<keyword evidence="3" id="KW-0540">Nuclease</keyword>
<reference evidence="3 4" key="1">
    <citation type="submission" date="2019-08" db="EMBL/GenBank/DDBJ databases">
        <title>Professor.</title>
        <authorList>
            <person name="Park J.S."/>
        </authorList>
    </citation>
    <scope>NUCLEOTIDE SEQUENCE [LARGE SCALE GENOMIC DNA]</scope>
    <source>
        <strain evidence="3 4">176CP5-101</strain>
    </source>
</reference>
<dbReference type="GO" id="GO:0003677">
    <property type="term" value="F:DNA binding"/>
    <property type="evidence" value="ECO:0007669"/>
    <property type="project" value="InterPro"/>
</dbReference>
<dbReference type="GO" id="GO:0009307">
    <property type="term" value="P:DNA restriction-modification system"/>
    <property type="evidence" value="ECO:0007669"/>
    <property type="project" value="InterPro"/>
</dbReference>
<keyword evidence="4" id="KW-1185">Reference proteome</keyword>
<organism evidence="3 4">
    <name type="scientific">Flagellimonas hymeniacidonis</name>
    <dbReference type="NCBI Taxonomy" id="2603628"/>
    <lineage>
        <taxon>Bacteria</taxon>
        <taxon>Pseudomonadati</taxon>
        <taxon>Bacteroidota</taxon>
        <taxon>Flavobacteriia</taxon>
        <taxon>Flavobacteriales</taxon>
        <taxon>Flavobacteriaceae</taxon>
        <taxon>Flagellimonas</taxon>
    </lineage>
</organism>
<keyword evidence="3" id="KW-0255">Endonuclease</keyword>
<dbReference type="GO" id="GO:0004519">
    <property type="term" value="F:endonuclease activity"/>
    <property type="evidence" value="ECO:0007669"/>
    <property type="project" value="UniProtKB-KW"/>
</dbReference>
<name>A0A5C8V408_9FLAO</name>
<dbReference type="InterPro" id="IPR007560">
    <property type="entry name" value="Restrct_endonuc_IV_Mrr"/>
</dbReference>
<evidence type="ECO:0000259" key="1">
    <source>
        <dbReference type="Pfam" id="PF04471"/>
    </source>
</evidence>
<comment type="caution">
    <text evidence="3">The sequence shown here is derived from an EMBL/GenBank/DDBJ whole genome shotgun (WGS) entry which is preliminary data.</text>
</comment>
<dbReference type="AlphaFoldDB" id="A0A5C8V408"/>
<dbReference type="RefSeq" id="WP_147744475.1">
    <property type="nucleotide sequence ID" value="NZ_VRUR01000002.1"/>
</dbReference>
<gene>
    <name evidence="3" type="ORF">FVB32_14170</name>
</gene>
<accession>A0A5C8V408</accession>
<feature type="domain" description="ABC-three component systems C-terminal" evidence="2">
    <location>
        <begin position="163"/>
        <end position="311"/>
    </location>
</feature>
<evidence type="ECO:0000259" key="2">
    <source>
        <dbReference type="Pfam" id="PF20279"/>
    </source>
</evidence>
<evidence type="ECO:0000313" key="3">
    <source>
        <dbReference type="EMBL" id="TXN35715.1"/>
    </source>
</evidence>
<protein>
    <submittedName>
        <fullName evidence="3">Restriction endonuclease</fullName>
    </submittedName>
</protein>
<proteinExistence type="predicted"/>
<dbReference type="Proteomes" id="UP000321456">
    <property type="component" value="Unassembled WGS sequence"/>
</dbReference>
<dbReference type="InterPro" id="IPR046917">
    <property type="entry name" value="ABC-3C_CTD12"/>
</dbReference>
<dbReference type="EMBL" id="VRUR01000002">
    <property type="protein sequence ID" value="TXN35715.1"/>
    <property type="molecule type" value="Genomic_DNA"/>
</dbReference>
<keyword evidence="3" id="KW-0378">Hydrolase</keyword>
<sequence>MNYRLEELSEDDFEKLVNTICQSILGTGVISFTKGKDGGRDGKFTGTANNFPSKTGNWSGKFIIQAKHTTNPIASCSDSDFKTIIGKEIISIKKLIAAGEVDNYILFTNRKFTGITGTSLVKQIKTETGLSNVEIIGKETINDSYLSGNKDIVKLYGLDKFSLPFSFSEDELKDLIVDFKSQMDTIEDEIAKGVAKVKFDYKKLDISEKNKKNILGQTYFEDVILSESLEHFDKIDVFLQNPRNSDLKDYYYDIADELRQIITVKREDFGAFEEILVFIRQLTTEGSTKLKGKKRFVSVFLHYMYYTCSIGTK</sequence>
<feature type="domain" description="Restriction endonuclease type IV Mrr" evidence="1">
    <location>
        <begin position="5"/>
        <end position="113"/>
    </location>
</feature>
<evidence type="ECO:0000313" key="4">
    <source>
        <dbReference type="Proteomes" id="UP000321456"/>
    </source>
</evidence>
<dbReference type="Pfam" id="PF04471">
    <property type="entry name" value="Mrr_cat"/>
    <property type="match status" value="1"/>
</dbReference>